<gene>
    <name evidence="9" type="ORF">CKW00_13010</name>
</gene>
<feature type="domain" description="Peptidase S54 rhomboid" evidence="8">
    <location>
        <begin position="45"/>
        <end position="180"/>
    </location>
</feature>
<evidence type="ECO:0000256" key="2">
    <source>
        <dbReference type="ARBA" id="ARBA00009045"/>
    </source>
</evidence>
<protein>
    <recommendedName>
        <fullName evidence="8">Peptidase S54 rhomboid domain-containing protein</fullName>
    </recommendedName>
</protein>
<dbReference type="EMBL" id="NSGH01000034">
    <property type="protein sequence ID" value="PBB04643.1"/>
    <property type="molecule type" value="Genomic_DNA"/>
</dbReference>
<dbReference type="Pfam" id="PF01694">
    <property type="entry name" value="Rhomboid"/>
    <property type="match status" value="1"/>
</dbReference>
<accession>A0ABX4HN72</accession>
<name>A0ABX4HN72_9BACI</name>
<comment type="subcellular location">
    <subcellularLocation>
        <location evidence="1">Membrane</location>
        <topology evidence="1">Multi-pass membrane protein</topology>
    </subcellularLocation>
</comment>
<organism evidence="9 10">
    <name type="scientific">Salimicrobium humidisoli</name>
    <dbReference type="NCBI Taxonomy" id="2029857"/>
    <lineage>
        <taxon>Bacteria</taxon>
        <taxon>Bacillati</taxon>
        <taxon>Bacillota</taxon>
        <taxon>Bacilli</taxon>
        <taxon>Bacillales</taxon>
        <taxon>Bacillaceae</taxon>
        <taxon>Salimicrobium</taxon>
    </lineage>
</organism>
<feature type="transmembrane region" description="Helical" evidence="7">
    <location>
        <begin position="6"/>
        <end position="26"/>
    </location>
</feature>
<comment type="similarity">
    <text evidence="2">Belongs to the peptidase S54 family.</text>
</comment>
<evidence type="ECO:0000256" key="1">
    <source>
        <dbReference type="ARBA" id="ARBA00004141"/>
    </source>
</evidence>
<keyword evidence="5 7" id="KW-1133">Transmembrane helix</keyword>
<keyword evidence="3 7" id="KW-0812">Transmembrane</keyword>
<dbReference type="SUPFAM" id="SSF144091">
    <property type="entry name" value="Rhomboid-like"/>
    <property type="match status" value="1"/>
</dbReference>
<evidence type="ECO:0000256" key="6">
    <source>
        <dbReference type="ARBA" id="ARBA00023136"/>
    </source>
</evidence>
<evidence type="ECO:0000313" key="10">
    <source>
        <dbReference type="Proteomes" id="UP000217561"/>
    </source>
</evidence>
<feature type="transmembrane region" description="Helical" evidence="7">
    <location>
        <begin position="47"/>
        <end position="69"/>
    </location>
</feature>
<dbReference type="PANTHER" id="PTHR43731">
    <property type="entry name" value="RHOMBOID PROTEASE"/>
    <property type="match status" value="1"/>
</dbReference>
<dbReference type="Proteomes" id="UP000217561">
    <property type="component" value="Unassembled WGS sequence"/>
</dbReference>
<dbReference type="InterPro" id="IPR022764">
    <property type="entry name" value="Peptidase_S54_rhomboid_dom"/>
</dbReference>
<evidence type="ECO:0000256" key="4">
    <source>
        <dbReference type="ARBA" id="ARBA00022801"/>
    </source>
</evidence>
<evidence type="ECO:0000313" key="9">
    <source>
        <dbReference type="EMBL" id="PBB04643.1"/>
    </source>
</evidence>
<dbReference type="PANTHER" id="PTHR43731:SF14">
    <property type="entry name" value="PRESENILIN-ASSOCIATED RHOMBOID-LIKE PROTEIN, MITOCHONDRIAL"/>
    <property type="match status" value="1"/>
</dbReference>
<keyword evidence="10" id="KW-1185">Reference proteome</keyword>
<dbReference type="RefSeq" id="WP_095822922.1">
    <property type="nucleotide sequence ID" value="NZ_NSGH01000034.1"/>
</dbReference>
<dbReference type="InterPro" id="IPR035952">
    <property type="entry name" value="Rhomboid-like_sf"/>
</dbReference>
<dbReference type="Gene3D" id="1.20.1540.10">
    <property type="entry name" value="Rhomboid-like"/>
    <property type="match status" value="1"/>
</dbReference>
<comment type="caution">
    <text evidence="9">The sequence shown here is derived from an EMBL/GenBank/DDBJ whole genome shotgun (WGS) entry which is preliminary data.</text>
</comment>
<keyword evidence="6 7" id="KW-0472">Membrane</keyword>
<evidence type="ECO:0000256" key="3">
    <source>
        <dbReference type="ARBA" id="ARBA00022692"/>
    </source>
</evidence>
<sequence>MKIIPNVYIILITLYVSVFILDKLIFKNTLLEWAGGKSFNNMQEREWYRLLTGSFFHQNILHLLGNAYAIYFVGVILEGRIGSWSFLAIYLIGNIAAYTAYSTFSNYTNGTGASPGIYALIACVIILHLYDPSFLNLEFGDWPVNYTFAYLILGNLYGIGAFIVHILGFGFGSIITLLLLLFKIII</sequence>
<keyword evidence="4" id="KW-0378">Hydrolase</keyword>
<feature type="transmembrane region" description="Helical" evidence="7">
    <location>
        <begin position="113"/>
        <end position="130"/>
    </location>
</feature>
<feature type="transmembrane region" description="Helical" evidence="7">
    <location>
        <begin position="150"/>
        <end position="182"/>
    </location>
</feature>
<evidence type="ECO:0000256" key="7">
    <source>
        <dbReference type="SAM" id="Phobius"/>
    </source>
</evidence>
<evidence type="ECO:0000256" key="5">
    <source>
        <dbReference type="ARBA" id="ARBA00022989"/>
    </source>
</evidence>
<dbReference type="InterPro" id="IPR050925">
    <property type="entry name" value="Rhomboid_protease_S54"/>
</dbReference>
<proteinExistence type="inferred from homology"/>
<reference evidence="9 10" key="1">
    <citation type="submission" date="2017-08" db="EMBL/GenBank/DDBJ databases">
        <title>Salimicrobium alkalisoli sp. nov., isolated from saline alkaline soil.</title>
        <authorList>
            <person name="Zhang G."/>
            <person name="Xiong Q."/>
        </authorList>
    </citation>
    <scope>NUCLEOTIDE SEQUENCE [LARGE SCALE GENOMIC DNA]</scope>
    <source>
        <strain evidence="9 10">WN024</strain>
    </source>
</reference>
<feature type="transmembrane region" description="Helical" evidence="7">
    <location>
        <begin position="81"/>
        <end position="101"/>
    </location>
</feature>
<evidence type="ECO:0000259" key="8">
    <source>
        <dbReference type="Pfam" id="PF01694"/>
    </source>
</evidence>